<evidence type="ECO:0000313" key="1">
    <source>
        <dbReference type="EMBL" id="TNN66847.1"/>
    </source>
</evidence>
<name>A0A4Z2HM65_9TELE</name>
<organism evidence="1 2">
    <name type="scientific">Liparis tanakae</name>
    <name type="common">Tanaka's snailfish</name>
    <dbReference type="NCBI Taxonomy" id="230148"/>
    <lineage>
        <taxon>Eukaryota</taxon>
        <taxon>Metazoa</taxon>
        <taxon>Chordata</taxon>
        <taxon>Craniata</taxon>
        <taxon>Vertebrata</taxon>
        <taxon>Euteleostomi</taxon>
        <taxon>Actinopterygii</taxon>
        <taxon>Neopterygii</taxon>
        <taxon>Teleostei</taxon>
        <taxon>Neoteleostei</taxon>
        <taxon>Acanthomorphata</taxon>
        <taxon>Eupercaria</taxon>
        <taxon>Perciformes</taxon>
        <taxon>Cottioidei</taxon>
        <taxon>Cottales</taxon>
        <taxon>Liparidae</taxon>
        <taxon>Liparis</taxon>
    </lineage>
</organism>
<dbReference type="Proteomes" id="UP000314294">
    <property type="component" value="Unassembled WGS sequence"/>
</dbReference>
<dbReference type="EMBL" id="SRLO01000213">
    <property type="protein sequence ID" value="TNN66847.1"/>
    <property type="molecule type" value="Genomic_DNA"/>
</dbReference>
<gene>
    <name evidence="1" type="ORF">EYF80_022916</name>
</gene>
<accession>A0A4Z2HM65</accession>
<comment type="caution">
    <text evidence="1">The sequence shown here is derived from an EMBL/GenBank/DDBJ whole genome shotgun (WGS) entry which is preliminary data.</text>
</comment>
<reference evidence="1 2" key="1">
    <citation type="submission" date="2019-03" db="EMBL/GenBank/DDBJ databases">
        <title>First draft genome of Liparis tanakae, snailfish: a comprehensive survey of snailfish specific genes.</title>
        <authorList>
            <person name="Kim W."/>
            <person name="Song I."/>
            <person name="Jeong J.-H."/>
            <person name="Kim D."/>
            <person name="Kim S."/>
            <person name="Ryu S."/>
            <person name="Song J.Y."/>
            <person name="Lee S.K."/>
        </authorList>
    </citation>
    <scope>NUCLEOTIDE SEQUENCE [LARGE SCALE GENOMIC DNA]</scope>
    <source>
        <tissue evidence="1">Muscle</tissue>
    </source>
</reference>
<protein>
    <submittedName>
        <fullName evidence="1">Uncharacterized protein</fullName>
    </submittedName>
</protein>
<proteinExistence type="predicted"/>
<sequence length="145" mass="15576">MRSDLRVREDAALVDPVVVVGAEEEDGEVADVVAEALNVGRHQARVADLRWPPPARGEERGNNNKTIGLCPVPGARCPVPGAVPVVAQFDPDNLFVSLQDHAPAGVSISRHSGWKEAGHVSQHSNLPPTFGRLIKKVVFLKKKKG</sequence>
<evidence type="ECO:0000313" key="2">
    <source>
        <dbReference type="Proteomes" id="UP000314294"/>
    </source>
</evidence>
<keyword evidence="2" id="KW-1185">Reference proteome</keyword>
<dbReference type="AlphaFoldDB" id="A0A4Z2HM65"/>